<dbReference type="InterPro" id="IPR013088">
    <property type="entry name" value="Znf_NHR/GATA"/>
</dbReference>
<dbReference type="SMART" id="SM00401">
    <property type="entry name" value="ZnF_GATA"/>
    <property type="match status" value="1"/>
</dbReference>
<dbReference type="Gene3D" id="3.30.50.10">
    <property type="entry name" value="Erythroid Transcription Factor GATA-1, subunit A"/>
    <property type="match status" value="1"/>
</dbReference>
<dbReference type="InterPro" id="IPR039355">
    <property type="entry name" value="Transcription_factor_GATA"/>
</dbReference>
<dbReference type="GO" id="GO:0008270">
    <property type="term" value="F:zinc ion binding"/>
    <property type="evidence" value="ECO:0007669"/>
    <property type="project" value="UniProtKB-KW"/>
</dbReference>
<evidence type="ECO:0000313" key="9">
    <source>
        <dbReference type="Proteomes" id="UP001210925"/>
    </source>
</evidence>
<dbReference type="GO" id="GO:0000122">
    <property type="term" value="P:negative regulation of transcription by RNA polymerase II"/>
    <property type="evidence" value="ECO:0007669"/>
    <property type="project" value="TreeGrafter"/>
</dbReference>
<comment type="subcellular location">
    <subcellularLocation>
        <location evidence="1">Nucleus</location>
    </subcellularLocation>
</comment>
<evidence type="ECO:0000256" key="3">
    <source>
        <dbReference type="ARBA" id="ARBA00022771"/>
    </source>
</evidence>
<evidence type="ECO:0000256" key="5">
    <source>
        <dbReference type="ARBA" id="ARBA00023242"/>
    </source>
</evidence>
<evidence type="ECO:0000256" key="2">
    <source>
        <dbReference type="ARBA" id="ARBA00022723"/>
    </source>
</evidence>
<keyword evidence="4" id="KW-0862">Zinc</keyword>
<dbReference type="EMBL" id="JADGKB010000010">
    <property type="protein sequence ID" value="KAJ3260598.1"/>
    <property type="molecule type" value="Genomic_DNA"/>
</dbReference>
<name>A0AAD5UKH8_9FUNG</name>
<accession>A0AAD5UKH8</accession>
<comment type="caution">
    <text evidence="8">The sequence shown here is derived from an EMBL/GenBank/DDBJ whole genome shotgun (WGS) entry which is preliminary data.</text>
</comment>
<organism evidence="8 9">
    <name type="scientific">Boothiomyces macroporosus</name>
    <dbReference type="NCBI Taxonomy" id="261099"/>
    <lineage>
        <taxon>Eukaryota</taxon>
        <taxon>Fungi</taxon>
        <taxon>Fungi incertae sedis</taxon>
        <taxon>Chytridiomycota</taxon>
        <taxon>Chytridiomycota incertae sedis</taxon>
        <taxon>Chytridiomycetes</taxon>
        <taxon>Rhizophydiales</taxon>
        <taxon>Terramycetaceae</taxon>
        <taxon>Boothiomyces</taxon>
    </lineage>
</organism>
<keyword evidence="2" id="KW-0479">Metal-binding</keyword>
<keyword evidence="9" id="KW-1185">Reference proteome</keyword>
<dbReference type="GO" id="GO:0000978">
    <property type="term" value="F:RNA polymerase II cis-regulatory region sequence-specific DNA binding"/>
    <property type="evidence" value="ECO:0007669"/>
    <property type="project" value="TreeGrafter"/>
</dbReference>
<dbReference type="GO" id="GO:0000981">
    <property type="term" value="F:DNA-binding transcription factor activity, RNA polymerase II-specific"/>
    <property type="evidence" value="ECO:0007669"/>
    <property type="project" value="TreeGrafter"/>
</dbReference>
<reference evidence="8" key="1">
    <citation type="submission" date="2020-05" db="EMBL/GenBank/DDBJ databases">
        <title>Phylogenomic resolution of chytrid fungi.</title>
        <authorList>
            <person name="Stajich J.E."/>
            <person name="Amses K."/>
            <person name="Simmons R."/>
            <person name="Seto K."/>
            <person name="Myers J."/>
            <person name="Bonds A."/>
            <person name="Quandt C.A."/>
            <person name="Barry K."/>
            <person name="Liu P."/>
            <person name="Grigoriev I."/>
            <person name="Longcore J.E."/>
            <person name="James T.Y."/>
        </authorList>
    </citation>
    <scope>NUCLEOTIDE SEQUENCE</scope>
    <source>
        <strain evidence="8">PLAUS21</strain>
    </source>
</reference>
<evidence type="ECO:0000313" key="8">
    <source>
        <dbReference type="EMBL" id="KAJ3260598.1"/>
    </source>
</evidence>
<dbReference type="GO" id="GO:0005634">
    <property type="term" value="C:nucleus"/>
    <property type="evidence" value="ECO:0007669"/>
    <property type="project" value="UniProtKB-SubCell"/>
</dbReference>
<dbReference type="PROSITE" id="PS50114">
    <property type="entry name" value="GATA_ZN_FINGER_2"/>
    <property type="match status" value="1"/>
</dbReference>
<dbReference type="PANTHER" id="PTHR10071">
    <property type="entry name" value="TRANSCRIPTION FACTOR GATA FAMILY MEMBER"/>
    <property type="match status" value="1"/>
</dbReference>
<keyword evidence="5" id="KW-0539">Nucleus</keyword>
<evidence type="ECO:0000256" key="4">
    <source>
        <dbReference type="ARBA" id="ARBA00022833"/>
    </source>
</evidence>
<dbReference type="Proteomes" id="UP001210925">
    <property type="component" value="Unassembled WGS sequence"/>
</dbReference>
<feature type="domain" description="GATA-type" evidence="7">
    <location>
        <begin position="146"/>
        <end position="202"/>
    </location>
</feature>
<evidence type="ECO:0000259" key="7">
    <source>
        <dbReference type="PROSITE" id="PS50114"/>
    </source>
</evidence>
<dbReference type="SUPFAM" id="SSF57716">
    <property type="entry name" value="Glucocorticoid receptor-like (DNA-binding domain)"/>
    <property type="match status" value="1"/>
</dbReference>
<evidence type="ECO:0000256" key="1">
    <source>
        <dbReference type="ARBA" id="ARBA00004123"/>
    </source>
</evidence>
<proteinExistence type="predicted"/>
<dbReference type="InterPro" id="IPR000679">
    <property type="entry name" value="Znf_GATA"/>
</dbReference>
<protein>
    <recommendedName>
        <fullName evidence="7">GATA-type domain-containing protein</fullName>
    </recommendedName>
</protein>
<sequence length="246" mass="28360">MNIYTLENTSAAIAIELLEQTKNYYYMQTIKTEQTFTNDWINDSYMWSLDSSDNLMESFINDSFLKEDPPSPISSAETLVQSEIQTQLEPQFVPFSFNGPKQYDVYPKYQPFIPPTQTLPTSPVSITSEKEERKLTASEKKKMREYARNLTCFNCKTNKTPLWRRTEDKQHNLCNACGLYYKQYKSHRPVAYKDRHPRAPKRQPPTEKSALLEQMLVQVANSSAVSGGSVTLDWSQLEALINAARN</sequence>
<dbReference type="GO" id="GO:0045944">
    <property type="term" value="P:positive regulation of transcription by RNA polymerase II"/>
    <property type="evidence" value="ECO:0007669"/>
    <property type="project" value="TreeGrafter"/>
</dbReference>
<gene>
    <name evidence="8" type="ORF">HK103_000208</name>
</gene>
<keyword evidence="3 6" id="KW-0863">Zinc-finger</keyword>
<dbReference type="AlphaFoldDB" id="A0AAD5UKH8"/>
<dbReference type="CDD" id="cd00202">
    <property type="entry name" value="ZnF_GATA"/>
    <property type="match status" value="1"/>
</dbReference>
<dbReference type="Pfam" id="PF00320">
    <property type="entry name" value="GATA"/>
    <property type="match status" value="1"/>
</dbReference>
<dbReference type="PANTHER" id="PTHR10071:SF281">
    <property type="entry name" value="BOX A-BINDING FACTOR-RELATED"/>
    <property type="match status" value="1"/>
</dbReference>
<evidence type="ECO:0000256" key="6">
    <source>
        <dbReference type="PROSITE-ProRule" id="PRU00094"/>
    </source>
</evidence>